<feature type="binding site" evidence="2">
    <location>
        <begin position="50"/>
        <end position="52"/>
    </location>
    <ligand>
        <name>substrate</name>
    </ligand>
</feature>
<comment type="similarity">
    <text evidence="2">Belongs to the EIF-2B alpha/beta/delta subunits family. MtnA subfamily.</text>
</comment>
<dbReference type="FunFam" id="3.40.50.10470:FF:000006">
    <property type="entry name" value="Methylthioribose-1-phosphate isomerase"/>
    <property type="match status" value="1"/>
</dbReference>
<keyword evidence="2" id="KW-0028">Amino-acid biosynthesis</keyword>
<dbReference type="FunFam" id="1.20.120.420:FF:000003">
    <property type="entry name" value="Methylthioribose-1-phosphate isomerase"/>
    <property type="match status" value="1"/>
</dbReference>
<dbReference type="InterPro" id="IPR027363">
    <property type="entry name" value="M1Pi_N"/>
</dbReference>
<comment type="caution">
    <text evidence="3">The sequence shown here is derived from an EMBL/GenBank/DDBJ whole genome shotgun (WGS) entry which is preliminary data.</text>
</comment>
<feature type="binding site" evidence="2">
    <location>
        <position position="94"/>
    </location>
    <ligand>
        <name>substrate</name>
    </ligand>
</feature>
<dbReference type="Gene3D" id="1.20.120.420">
    <property type="entry name" value="translation initiation factor eif-2b, domain 1"/>
    <property type="match status" value="1"/>
</dbReference>
<keyword evidence="1 2" id="KW-0413">Isomerase</keyword>
<dbReference type="InterPro" id="IPR037171">
    <property type="entry name" value="NagB/RpiA_transferase-like"/>
</dbReference>
<dbReference type="RefSeq" id="WP_109647078.1">
    <property type="nucleotide sequence ID" value="NZ_QGGB01000007.1"/>
</dbReference>
<feature type="site" description="Transition state stabilizer" evidence="2">
    <location>
        <position position="162"/>
    </location>
</feature>
<organism evidence="3 4">
    <name type="scientific">Rhodohalobacter mucosus</name>
    <dbReference type="NCBI Taxonomy" id="2079485"/>
    <lineage>
        <taxon>Bacteria</taxon>
        <taxon>Pseudomonadati</taxon>
        <taxon>Balneolota</taxon>
        <taxon>Balneolia</taxon>
        <taxon>Balneolales</taxon>
        <taxon>Balneolaceae</taxon>
        <taxon>Rhodohalobacter</taxon>
    </lineage>
</organism>
<dbReference type="NCBIfam" id="TIGR00524">
    <property type="entry name" value="eIF-2B_rel"/>
    <property type="match status" value="1"/>
</dbReference>
<keyword evidence="4" id="KW-1185">Reference proteome</keyword>
<feature type="binding site" evidence="2">
    <location>
        <position position="201"/>
    </location>
    <ligand>
        <name>substrate</name>
    </ligand>
</feature>
<dbReference type="UniPathway" id="UPA00904">
    <property type="reaction ID" value="UER00874"/>
</dbReference>
<accession>A0A316TTI5</accession>
<dbReference type="Proteomes" id="UP000245533">
    <property type="component" value="Unassembled WGS sequence"/>
</dbReference>
<feature type="active site" description="Proton donor" evidence="2">
    <location>
        <position position="242"/>
    </location>
</feature>
<dbReference type="PANTHER" id="PTHR43475:SF1">
    <property type="entry name" value="METHYLTHIORIBOSE-1-PHOSPHATE ISOMERASE"/>
    <property type="match status" value="1"/>
</dbReference>
<sequence length="351" mass="39285">MTFTSPFKSLEWQNDRLRILDQTFLPEREVYADLDSAGQVWEAIKKLRVRGAPAIGIAGAYGLYLGIRELTNLNGFDSFYRECKRISDYLNSSRPTAVNLSWALQRMMDVIYAKKDQSIDELKQLALQTAKTIHDEDRRLCKSIGEHGLEIVPDRARILTHCNTGGLATGEFGTAFSVILHAFHAGKLEHVWVDETRPLLQGARLTTWELQQAEIPFTLNIDSAAGFLMQTGKVDLVITGADRITANGDAANKIGTYTLAVLAKEHDIPFYIAAPYSTIDLKLENGESIEIELRDEDEVTHFGNKRTAPKKVEVYNPAFDVTPGRLISGIITEKGIVHPDYSKSLRTLFQD</sequence>
<name>A0A316TTI5_9BACT</name>
<dbReference type="Pfam" id="PF01008">
    <property type="entry name" value="IF-2B"/>
    <property type="match status" value="1"/>
</dbReference>
<dbReference type="InterPro" id="IPR000649">
    <property type="entry name" value="IF-2B-related"/>
</dbReference>
<evidence type="ECO:0000313" key="3">
    <source>
        <dbReference type="EMBL" id="PWN06285.1"/>
    </source>
</evidence>
<protein>
    <recommendedName>
        <fullName evidence="2">Methylthioribose-1-phosphate isomerase</fullName>
        <shortName evidence="2">M1Pi</shortName>
        <shortName evidence="2">MTR-1-P isomerase</shortName>
        <ecNumber evidence="2">5.3.1.23</ecNumber>
    </recommendedName>
    <alternativeName>
        <fullName evidence="2">S-methyl-5-thioribose-1-phosphate isomerase</fullName>
    </alternativeName>
</protein>
<dbReference type="NCBIfam" id="NF004326">
    <property type="entry name" value="PRK05720.1"/>
    <property type="match status" value="1"/>
</dbReference>
<comment type="function">
    <text evidence="2">Catalyzes the interconversion of methylthioribose-1-phosphate (MTR-1-P) into methylthioribulose-1-phosphate (MTRu-1-P).</text>
</comment>
<dbReference type="EMBL" id="QGGB01000007">
    <property type="protein sequence ID" value="PWN06285.1"/>
    <property type="molecule type" value="Genomic_DNA"/>
</dbReference>
<reference evidence="3 4" key="1">
    <citation type="submission" date="2018-05" db="EMBL/GenBank/DDBJ databases">
        <title>Rhodohalobacter halophilus gen. nov., sp. nov., a moderately halophilic member of the family Balneolaceae.</title>
        <authorList>
            <person name="Liu Z.-W."/>
        </authorList>
    </citation>
    <scope>NUCLEOTIDE SEQUENCE [LARGE SCALE GENOMIC DNA]</scope>
    <source>
        <strain evidence="3 4">8A47</strain>
    </source>
</reference>
<dbReference type="OrthoDB" id="9803436at2"/>
<proteinExistence type="inferred from homology"/>
<evidence type="ECO:0000256" key="1">
    <source>
        <dbReference type="ARBA" id="ARBA00023235"/>
    </source>
</evidence>
<dbReference type="NCBIfam" id="TIGR00512">
    <property type="entry name" value="salvage_mtnA"/>
    <property type="match status" value="1"/>
</dbReference>
<comment type="pathway">
    <text evidence="2">Amino-acid biosynthesis; L-methionine biosynthesis via salvage pathway; L-methionine from S-methyl-5-thio-alpha-D-ribose 1-phosphate: step 1/6.</text>
</comment>
<evidence type="ECO:0000313" key="4">
    <source>
        <dbReference type="Proteomes" id="UP000245533"/>
    </source>
</evidence>
<dbReference type="PANTHER" id="PTHR43475">
    <property type="entry name" value="METHYLTHIORIBOSE-1-PHOSPHATE ISOMERASE"/>
    <property type="match status" value="1"/>
</dbReference>
<dbReference type="AlphaFoldDB" id="A0A316TTI5"/>
<dbReference type="InterPro" id="IPR042529">
    <property type="entry name" value="IF_2B-like_C"/>
</dbReference>
<evidence type="ECO:0000256" key="2">
    <source>
        <dbReference type="HAMAP-Rule" id="MF_01678"/>
    </source>
</evidence>
<dbReference type="SUPFAM" id="SSF100950">
    <property type="entry name" value="NagB/RpiA/CoA transferase-like"/>
    <property type="match status" value="1"/>
</dbReference>
<dbReference type="HAMAP" id="MF_01678">
    <property type="entry name" value="Salvage_MtnA"/>
    <property type="match status" value="1"/>
</dbReference>
<dbReference type="GO" id="GO:0019509">
    <property type="term" value="P:L-methionine salvage from methylthioadenosine"/>
    <property type="evidence" value="ECO:0007669"/>
    <property type="project" value="UniProtKB-UniRule"/>
</dbReference>
<gene>
    <name evidence="2 3" type="primary">mtnA</name>
    <name evidence="3" type="ORF">DDZ15_10695</name>
</gene>
<dbReference type="Gene3D" id="3.40.50.10470">
    <property type="entry name" value="Translation initiation factor eif-2b, domain 2"/>
    <property type="match status" value="1"/>
</dbReference>
<feature type="binding site" evidence="2">
    <location>
        <begin position="252"/>
        <end position="253"/>
    </location>
    <ligand>
        <name>substrate</name>
    </ligand>
</feature>
<dbReference type="InterPro" id="IPR005251">
    <property type="entry name" value="IF-M1Pi"/>
</dbReference>
<keyword evidence="2" id="KW-0486">Methionine biosynthesis</keyword>
<comment type="catalytic activity">
    <reaction evidence="2">
        <text>5-(methylsulfanyl)-alpha-D-ribose 1-phosphate = 5-(methylsulfanyl)-D-ribulose 1-phosphate</text>
        <dbReference type="Rhea" id="RHEA:19989"/>
        <dbReference type="ChEBI" id="CHEBI:58533"/>
        <dbReference type="ChEBI" id="CHEBI:58548"/>
        <dbReference type="EC" id="5.3.1.23"/>
    </reaction>
</comment>
<dbReference type="EC" id="5.3.1.23" evidence="2"/>
<dbReference type="InterPro" id="IPR011559">
    <property type="entry name" value="Initiation_fac_2B_a/b/d"/>
</dbReference>
<dbReference type="GO" id="GO:0046523">
    <property type="term" value="F:S-methyl-5-thioribose-1-phosphate isomerase activity"/>
    <property type="evidence" value="ECO:0007669"/>
    <property type="project" value="UniProtKB-UniRule"/>
</dbReference>